<evidence type="ECO:0000313" key="2">
    <source>
        <dbReference type="EMBL" id="MFC3713413.1"/>
    </source>
</evidence>
<reference evidence="3" key="1">
    <citation type="journal article" date="2019" name="Int. J. Syst. Evol. Microbiol.">
        <title>The Global Catalogue of Microorganisms (GCM) 10K type strain sequencing project: providing services to taxonomists for standard genome sequencing and annotation.</title>
        <authorList>
            <consortium name="The Broad Institute Genomics Platform"/>
            <consortium name="The Broad Institute Genome Sequencing Center for Infectious Disease"/>
            <person name="Wu L."/>
            <person name="Ma J."/>
        </authorList>
    </citation>
    <scope>NUCLEOTIDE SEQUENCE [LARGE SCALE GENOMIC DNA]</scope>
    <source>
        <strain evidence="3">KCTC 42644</strain>
    </source>
</reference>
<evidence type="ECO:0000313" key="3">
    <source>
        <dbReference type="Proteomes" id="UP001595615"/>
    </source>
</evidence>
<feature type="chain" id="PRO_5047381362" evidence="1">
    <location>
        <begin position="20"/>
        <end position="135"/>
    </location>
</feature>
<accession>A0ABV7XDR8</accession>
<organism evidence="2 3">
    <name type="scientific">Sphingoaurantiacus capsulatus</name>
    <dbReference type="NCBI Taxonomy" id="1771310"/>
    <lineage>
        <taxon>Bacteria</taxon>
        <taxon>Pseudomonadati</taxon>
        <taxon>Pseudomonadota</taxon>
        <taxon>Alphaproteobacteria</taxon>
        <taxon>Sphingomonadales</taxon>
        <taxon>Sphingosinicellaceae</taxon>
        <taxon>Sphingoaurantiacus</taxon>
    </lineage>
</organism>
<dbReference type="RefSeq" id="WP_380861884.1">
    <property type="nucleotide sequence ID" value="NZ_JBHRXV010000011.1"/>
</dbReference>
<evidence type="ECO:0000256" key="1">
    <source>
        <dbReference type="SAM" id="SignalP"/>
    </source>
</evidence>
<keyword evidence="1" id="KW-0732">Signal</keyword>
<feature type="signal peptide" evidence="1">
    <location>
        <begin position="1"/>
        <end position="19"/>
    </location>
</feature>
<name>A0ABV7XDR8_9SPHN</name>
<comment type="caution">
    <text evidence="2">The sequence shown here is derived from an EMBL/GenBank/DDBJ whole genome shotgun (WGS) entry which is preliminary data.</text>
</comment>
<proteinExistence type="predicted"/>
<sequence length="135" mass="14884">MLRSVFLLLSLGLALPAQAEDRMDAYREKTRVVAKVSDCLKAAKPDEIVVCGRKQINLRYRLPSTGPKPGTASARTVGEERFTLQQYRAEGGSGSCTTVGPNGLMGCVMKEIREEQERGEPGLIRRVLTYLDPDE</sequence>
<gene>
    <name evidence="2" type="ORF">ACFOMD_12575</name>
</gene>
<dbReference type="EMBL" id="JBHRXV010000011">
    <property type="protein sequence ID" value="MFC3713413.1"/>
    <property type="molecule type" value="Genomic_DNA"/>
</dbReference>
<protein>
    <submittedName>
        <fullName evidence="2">Uncharacterized protein</fullName>
    </submittedName>
</protein>
<keyword evidence="3" id="KW-1185">Reference proteome</keyword>
<dbReference type="Proteomes" id="UP001595615">
    <property type="component" value="Unassembled WGS sequence"/>
</dbReference>